<gene>
    <name evidence="2" type="ORF">OVA965_LOCUS21274</name>
    <name evidence="3" type="ORF">TMI583_LOCUS21892</name>
</gene>
<evidence type="ECO:0000313" key="2">
    <source>
        <dbReference type="EMBL" id="CAF1144144.1"/>
    </source>
</evidence>
<dbReference type="EMBL" id="CAJNOK010011616">
    <property type="protein sequence ID" value="CAF1144144.1"/>
    <property type="molecule type" value="Genomic_DNA"/>
</dbReference>
<accession>A0A8S2EGL7</accession>
<dbReference type="AlphaFoldDB" id="A0A8S2EGL7"/>
<keyword evidence="1" id="KW-1133">Transmembrane helix</keyword>
<organism evidence="2 4">
    <name type="scientific">Didymodactylos carnosus</name>
    <dbReference type="NCBI Taxonomy" id="1234261"/>
    <lineage>
        <taxon>Eukaryota</taxon>
        <taxon>Metazoa</taxon>
        <taxon>Spiralia</taxon>
        <taxon>Gnathifera</taxon>
        <taxon>Rotifera</taxon>
        <taxon>Eurotatoria</taxon>
        <taxon>Bdelloidea</taxon>
        <taxon>Philodinida</taxon>
        <taxon>Philodinidae</taxon>
        <taxon>Didymodactylos</taxon>
    </lineage>
</organism>
<dbReference type="EMBL" id="CAJOBA010028073">
    <property type="protein sequence ID" value="CAF3943925.1"/>
    <property type="molecule type" value="Genomic_DNA"/>
</dbReference>
<reference evidence="2" key="1">
    <citation type="submission" date="2021-02" db="EMBL/GenBank/DDBJ databases">
        <authorList>
            <person name="Nowell W R."/>
        </authorList>
    </citation>
    <scope>NUCLEOTIDE SEQUENCE</scope>
</reference>
<evidence type="ECO:0000313" key="4">
    <source>
        <dbReference type="Proteomes" id="UP000677228"/>
    </source>
</evidence>
<comment type="caution">
    <text evidence="2">The sequence shown here is derived from an EMBL/GenBank/DDBJ whole genome shotgun (WGS) entry which is preliminary data.</text>
</comment>
<evidence type="ECO:0000313" key="3">
    <source>
        <dbReference type="EMBL" id="CAF3943925.1"/>
    </source>
</evidence>
<dbReference type="Proteomes" id="UP000682733">
    <property type="component" value="Unassembled WGS sequence"/>
</dbReference>
<keyword evidence="1" id="KW-0812">Transmembrane</keyword>
<feature type="non-terminal residue" evidence="2">
    <location>
        <position position="1"/>
    </location>
</feature>
<feature type="transmembrane region" description="Helical" evidence="1">
    <location>
        <begin position="25"/>
        <end position="43"/>
    </location>
</feature>
<evidence type="ECO:0000256" key="1">
    <source>
        <dbReference type="SAM" id="Phobius"/>
    </source>
</evidence>
<protein>
    <submittedName>
        <fullName evidence="2">Uncharacterized protein</fullName>
    </submittedName>
</protein>
<keyword evidence="1" id="KW-0472">Membrane</keyword>
<name>A0A8S2EGL7_9BILA</name>
<sequence>DGISGNWFPNDQRRGIGCIRANCRFLFGNPIILGAVVLGAIRLRRRTLWIVQKPNKLINIGGMML</sequence>
<proteinExistence type="predicted"/>
<dbReference type="Proteomes" id="UP000677228">
    <property type="component" value="Unassembled WGS sequence"/>
</dbReference>